<feature type="transmembrane region" description="Helical" evidence="1">
    <location>
        <begin position="674"/>
        <end position="695"/>
    </location>
</feature>
<feature type="transmembrane region" description="Helical" evidence="1">
    <location>
        <begin position="545"/>
        <end position="565"/>
    </location>
</feature>
<dbReference type="InterPro" id="IPR011701">
    <property type="entry name" value="MFS"/>
</dbReference>
<feature type="transmembrane region" description="Helical" evidence="1">
    <location>
        <begin position="12"/>
        <end position="31"/>
    </location>
</feature>
<dbReference type="Gene3D" id="1.20.1250.20">
    <property type="entry name" value="MFS general substrate transporter like domains"/>
    <property type="match status" value="2"/>
</dbReference>
<dbReference type="OrthoDB" id="410267at2759"/>
<dbReference type="PANTHER" id="PTHR11360:SF284">
    <property type="entry name" value="EG:103B4.3 PROTEIN-RELATED"/>
    <property type="match status" value="1"/>
</dbReference>
<dbReference type="SUPFAM" id="SSF103473">
    <property type="entry name" value="MFS general substrate transporter"/>
    <property type="match status" value="2"/>
</dbReference>
<feature type="transmembrane region" description="Helical" evidence="1">
    <location>
        <begin position="138"/>
        <end position="158"/>
    </location>
</feature>
<gene>
    <name evidence="2" type="ORF">CRM22_003937</name>
</gene>
<sequence>MRLRVQCINRGRAWICGLCAFLLVGMHYGILSCGSLYYPGMIEATGYPISVVTWLVSGQFAVAFCFAPVYNKILDVIPYRIATSTAAALTSIGIITATFLNNYFAFMIPFTIVGGIGLGITLVRVLAIVAEHFDRYRIFVLALTSSGSGFGTFVFSALGAQLIETFTWKVALMIIGALHLNVIPLNLVLRLLPPEPLKRTNNLFAIQPILSTSEGEKKHSQSGSSLSLSGVSISSKRSSASSRARSVCSQQTEKETSSGDLNVVVEFIQASGTIVDQSHVPMSSLTFFSEANVEILDMIRQLADEIPTEAGRELRQTLIPIVFVFGRIGNSGILDPVQLQNLCKPVVLRNGFAVAMMSKYDQRQPCLRRAEGHIQELTHEFNAQDIGVSPARILVMINRMENQMQSEYLNFGSRDLPGFQFVYYGSGESPTLKEAESQDVRTDGTQSEDKYEADTNPIINAKIPYVASIPSISITSRDLTIPTYSSVKLPMVGGRTTDMTASISLTNNPEEPVDYTTPKLEELEPKLFETPAAQKNMTKFIQLDLMFLSFLLSRTLCYITDSVVLAHLSNFGLRLGFGTDEASRLLTYIGVTATLGRFFNAFVGQFVPNLDMRIYISVCVSLLSTGMIIMPFYPTKQVLSAFAIVYGFLMSPSSVFAPGLTYEIVGPKRYEEGLAFLFQFEAVGFLIGGPVGGIIKEINDRYYECFMFGAAAGFATGLILVLQRLWLPLRFHQCLSQGKKTIYKVSNKMSSGTNGNGPSVGIMP</sequence>
<evidence type="ECO:0000256" key="1">
    <source>
        <dbReference type="SAM" id="Phobius"/>
    </source>
</evidence>
<feature type="transmembrane region" description="Helical" evidence="1">
    <location>
        <begin position="585"/>
        <end position="607"/>
    </location>
</feature>
<feature type="transmembrane region" description="Helical" evidence="1">
    <location>
        <begin position="81"/>
        <end position="100"/>
    </location>
</feature>
<name>A0A4S2LYV1_OPIFE</name>
<keyword evidence="1" id="KW-0812">Transmembrane</keyword>
<proteinExistence type="predicted"/>
<feature type="transmembrane region" description="Helical" evidence="1">
    <location>
        <begin position="639"/>
        <end position="662"/>
    </location>
</feature>
<dbReference type="EMBL" id="SJOL01006232">
    <property type="protein sequence ID" value="TGZ69062.1"/>
    <property type="molecule type" value="Genomic_DNA"/>
</dbReference>
<dbReference type="InterPro" id="IPR050327">
    <property type="entry name" value="Proton-linked_MCT"/>
</dbReference>
<accession>A0A4S2LYV1</accession>
<keyword evidence="1" id="KW-1133">Transmembrane helix</keyword>
<dbReference type="GO" id="GO:0008028">
    <property type="term" value="F:monocarboxylic acid transmembrane transporter activity"/>
    <property type="evidence" value="ECO:0007669"/>
    <property type="project" value="TreeGrafter"/>
</dbReference>
<comment type="caution">
    <text evidence="2">The sequence shown here is derived from an EMBL/GenBank/DDBJ whole genome shotgun (WGS) entry which is preliminary data.</text>
</comment>
<dbReference type="EMBL" id="SJOL01006232">
    <property type="protein sequence ID" value="TGZ69060.1"/>
    <property type="molecule type" value="Genomic_DNA"/>
</dbReference>
<feature type="transmembrane region" description="Helical" evidence="1">
    <location>
        <begin position="614"/>
        <end position="633"/>
    </location>
</feature>
<keyword evidence="1" id="KW-0472">Membrane</keyword>
<feature type="transmembrane region" description="Helical" evidence="1">
    <location>
        <begin position="170"/>
        <end position="189"/>
    </location>
</feature>
<dbReference type="InterPro" id="IPR036259">
    <property type="entry name" value="MFS_trans_sf"/>
</dbReference>
<evidence type="ECO:0008006" key="4">
    <source>
        <dbReference type="Google" id="ProtNLM"/>
    </source>
</evidence>
<evidence type="ECO:0000313" key="2">
    <source>
        <dbReference type="EMBL" id="TGZ69062.1"/>
    </source>
</evidence>
<dbReference type="PANTHER" id="PTHR11360">
    <property type="entry name" value="MONOCARBOXYLATE TRANSPORTER"/>
    <property type="match status" value="1"/>
</dbReference>
<dbReference type="Proteomes" id="UP000308267">
    <property type="component" value="Unassembled WGS sequence"/>
</dbReference>
<dbReference type="Pfam" id="PF07690">
    <property type="entry name" value="MFS_1"/>
    <property type="match status" value="1"/>
</dbReference>
<feature type="transmembrane region" description="Helical" evidence="1">
    <location>
        <begin position="701"/>
        <end position="722"/>
    </location>
</feature>
<feature type="transmembrane region" description="Helical" evidence="1">
    <location>
        <begin position="106"/>
        <end position="126"/>
    </location>
</feature>
<dbReference type="PROSITE" id="PS51257">
    <property type="entry name" value="PROKAR_LIPOPROTEIN"/>
    <property type="match status" value="1"/>
</dbReference>
<evidence type="ECO:0000313" key="3">
    <source>
        <dbReference type="Proteomes" id="UP000308267"/>
    </source>
</evidence>
<protein>
    <recommendedName>
        <fullName evidence="4">Major facilitator superfamily (MFS) profile domain-containing protein</fullName>
    </recommendedName>
</protein>
<reference evidence="2 3" key="1">
    <citation type="journal article" date="2019" name="BMC Genomics">
        <title>New insights from Opisthorchis felineus genome: update on genomics of the epidemiologically important liver flukes.</title>
        <authorList>
            <person name="Ershov N.I."/>
            <person name="Mordvinov V.A."/>
            <person name="Prokhortchouk E.B."/>
            <person name="Pakharukova M.Y."/>
            <person name="Gunbin K.V."/>
            <person name="Ustyantsev K."/>
            <person name="Genaev M.A."/>
            <person name="Blinov A.G."/>
            <person name="Mazur A."/>
            <person name="Boulygina E."/>
            <person name="Tsygankova S."/>
            <person name="Khrameeva E."/>
            <person name="Chekanov N."/>
            <person name="Fan G."/>
            <person name="Xiao A."/>
            <person name="Zhang H."/>
            <person name="Xu X."/>
            <person name="Yang H."/>
            <person name="Solovyev V."/>
            <person name="Lee S.M."/>
            <person name="Liu X."/>
            <person name="Afonnikov D.A."/>
            <person name="Skryabin K.G."/>
        </authorList>
    </citation>
    <scope>NUCLEOTIDE SEQUENCE [LARGE SCALE GENOMIC DNA]</scope>
    <source>
        <strain evidence="2">AK-0245</strain>
        <tissue evidence="2">Whole organism</tissue>
    </source>
</reference>
<feature type="transmembrane region" description="Helical" evidence="1">
    <location>
        <begin position="51"/>
        <end position="69"/>
    </location>
</feature>
<dbReference type="AlphaFoldDB" id="A0A4S2LYV1"/>
<organism evidence="2 3">
    <name type="scientific">Opisthorchis felineus</name>
    <dbReference type="NCBI Taxonomy" id="147828"/>
    <lineage>
        <taxon>Eukaryota</taxon>
        <taxon>Metazoa</taxon>
        <taxon>Spiralia</taxon>
        <taxon>Lophotrochozoa</taxon>
        <taxon>Platyhelminthes</taxon>
        <taxon>Trematoda</taxon>
        <taxon>Digenea</taxon>
        <taxon>Opisthorchiida</taxon>
        <taxon>Opisthorchiata</taxon>
        <taxon>Opisthorchiidae</taxon>
        <taxon>Opisthorchis</taxon>
    </lineage>
</organism>
<keyword evidence="3" id="KW-1185">Reference proteome</keyword>